<evidence type="ECO:0000313" key="17">
    <source>
        <dbReference type="Proteomes" id="UP001344447"/>
    </source>
</evidence>
<keyword evidence="9" id="KW-0496">Mitochondrion</keyword>
<keyword evidence="10" id="KW-0804">Transcription</keyword>
<evidence type="ECO:0000256" key="6">
    <source>
        <dbReference type="ARBA" id="ARBA00022884"/>
    </source>
</evidence>
<dbReference type="InterPro" id="IPR023165">
    <property type="entry name" value="rRNA_Ade_diMease-like_C"/>
</dbReference>
<evidence type="ECO:0000256" key="2">
    <source>
        <dbReference type="ARBA" id="ARBA00022552"/>
    </source>
</evidence>
<feature type="binding site" evidence="11">
    <location>
        <position position="83"/>
    </location>
    <ligand>
        <name>S-adenosyl-L-methionine</name>
        <dbReference type="ChEBI" id="CHEBI:59789"/>
    </ligand>
</feature>
<dbReference type="GO" id="GO:0034246">
    <property type="term" value="F:mitochondrial transcription factor activity"/>
    <property type="evidence" value="ECO:0007669"/>
    <property type="project" value="TreeGrafter"/>
</dbReference>
<dbReference type="InterPro" id="IPR020598">
    <property type="entry name" value="rRNA_Ade_methylase_Trfase_N"/>
</dbReference>
<dbReference type="Gene3D" id="3.40.50.150">
    <property type="entry name" value="Vaccinia Virus protein VP39"/>
    <property type="match status" value="1"/>
</dbReference>
<keyword evidence="6 11" id="KW-0694">RNA-binding</keyword>
<dbReference type="FunFam" id="3.40.50.150:FF:000109">
    <property type="entry name" value="rRNA adenine N(6)-methyltransferase"/>
    <property type="match status" value="1"/>
</dbReference>
<comment type="caution">
    <text evidence="16">The sequence shown here is derived from an EMBL/GenBank/DDBJ whole genome shotgun (WGS) entry which is preliminary data.</text>
</comment>
<dbReference type="AlphaFoldDB" id="A0AAN7TWK3"/>
<comment type="similarity">
    <text evidence="11 12">Belongs to the class I-like SAM-binding methyltransferase superfamily. rRNA adenine N(6)-methyltransferase family.</text>
</comment>
<dbReference type="InterPro" id="IPR029063">
    <property type="entry name" value="SAM-dependent_MTases_sf"/>
</dbReference>
<evidence type="ECO:0000259" key="15">
    <source>
        <dbReference type="SMART" id="SM00650"/>
    </source>
</evidence>
<evidence type="ECO:0000256" key="13">
    <source>
        <dbReference type="SAM" id="Coils"/>
    </source>
</evidence>
<dbReference type="SMART" id="SM00650">
    <property type="entry name" value="rADc"/>
    <property type="match status" value="1"/>
</dbReference>
<dbReference type="Proteomes" id="UP001344447">
    <property type="component" value="Unassembled WGS sequence"/>
</dbReference>
<dbReference type="CDD" id="cd02440">
    <property type="entry name" value="AdoMet_MTases"/>
    <property type="match status" value="1"/>
</dbReference>
<evidence type="ECO:0000256" key="3">
    <source>
        <dbReference type="ARBA" id="ARBA00022603"/>
    </source>
</evidence>
<dbReference type="EMBL" id="JAVFKY010000002">
    <property type="protein sequence ID" value="KAK5580367.1"/>
    <property type="molecule type" value="Genomic_DNA"/>
</dbReference>
<feature type="domain" description="Ribosomal RNA adenine methylase transferase N-terminal" evidence="15">
    <location>
        <begin position="41"/>
        <end position="233"/>
    </location>
</feature>
<dbReference type="PANTHER" id="PTHR11727:SF17">
    <property type="entry name" value="DIMETHYLADENOSINE TRANSFERASE 1, MITOCHONDRIAL"/>
    <property type="match status" value="1"/>
</dbReference>
<feature type="region of interest" description="Disordered" evidence="14">
    <location>
        <begin position="456"/>
        <end position="497"/>
    </location>
</feature>
<evidence type="ECO:0000256" key="12">
    <source>
        <dbReference type="RuleBase" id="RU362106"/>
    </source>
</evidence>
<feature type="binding site" evidence="11">
    <location>
        <position position="36"/>
    </location>
    <ligand>
        <name>S-adenosyl-L-methionine</name>
        <dbReference type="ChEBI" id="CHEBI:59789"/>
    </ligand>
</feature>
<reference evidence="16 17" key="1">
    <citation type="submission" date="2023-11" db="EMBL/GenBank/DDBJ databases">
        <title>Dfirmibasis_genome.</title>
        <authorList>
            <person name="Edelbroek B."/>
            <person name="Kjellin J."/>
            <person name="Jerlstrom-Hultqvist J."/>
            <person name="Soderbom F."/>
        </authorList>
    </citation>
    <scope>NUCLEOTIDE SEQUENCE [LARGE SCALE GENOMIC DNA]</scope>
    <source>
        <strain evidence="16 17">TNS-C-14</strain>
    </source>
</reference>
<dbReference type="InterPro" id="IPR020596">
    <property type="entry name" value="rRNA_Ade_Mease_Trfase_CS"/>
</dbReference>
<evidence type="ECO:0000256" key="14">
    <source>
        <dbReference type="SAM" id="MobiDB-lite"/>
    </source>
</evidence>
<keyword evidence="17" id="KW-1185">Reference proteome</keyword>
<dbReference type="InterPro" id="IPR001737">
    <property type="entry name" value="KsgA/Erm"/>
</dbReference>
<keyword evidence="7" id="KW-0809">Transit peptide</keyword>
<comment type="caution">
    <text evidence="11">Lacks conserved residue(s) required for the propagation of feature annotation.</text>
</comment>
<dbReference type="PROSITE" id="PS51689">
    <property type="entry name" value="SAM_RNA_A_N6_MT"/>
    <property type="match status" value="1"/>
</dbReference>
<feature type="compositionally biased region" description="Basic and acidic residues" evidence="14">
    <location>
        <begin position="482"/>
        <end position="497"/>
    </location>
</feature>
<dbReference type="NCBIfam" id="TIGR00755">
    <property type="entry name" value="ksgA"/>
    <property type="match status" value="1"/>
</dbReference>
<comment type="subcellular location">
    <subcellularLocation>
        <location evidence="1">Mitochondrion</location>
    </subcellularLocation>
</comment>
<evidence type="ECO:0000256" key="10">
    <source>
        <dbReference type="ARBA" id="ARBA00023163"/>
    </source>
</evidence>
<dbReference type="EC" id="2.1.1.-" evidence="12"/>
<feature type="compositionally biased region" description="Acidic residues" evidence="14">
    <location>
        <begin position="464"/>
        <end position="481"/>
    </location>
</feature>
<proteinExistence type="inferred from homology"/>
<sequence length="497" mass="58021">MTIKNIATSLPPMPKIQEIIRIFGLSAKQQLSQNFLIDKNITDKICKRSGGFNDCTVIEVGAGPGGLTRSLLTSGAKKVIAVEMDPRFYPALKMLEESSEGRMQLIMANMMDVDEAKILREAGAEISDWKDKSKVKIIGNLPFNVGTHLMLKWIRQIAPRQGLYEFGRVPMYLMFQKELSNRICAQVGTEEYSRLSVMVQQITQPSIVYEIPGSAFVPPPKVDASVVAIEPRIKPLGDEPIKDHHYFEFICRELFSQRRKKLSNTIKTLGKDAEKLLGDDIDPTIRPQNLKIEQFVKIANRYIEFPNKIAIDHLEFENDGKAKRKEDKLKERMEKINTKIEKTMRRQEFTTQKANQRKEQKEKEKQEKLLAIQQKEKEEKLLDDENHLYNKYDLEDEIDNEMFEEDRNLLDTYQNQLKEALDKKYKIDQLKQKKLENKDIIDQDKLKNQYHQDLNLNKSYNNIDDIDIDEEKDDEDDEDDSNEHIDYDQFLNEHFKK</sequence>
<evidence type="ECO:0000256" key="5">
    <source>
        <dbReference type="ARBA" id="ARBA00022691"/>
    </source>
</evidence>
<dbReference type="GO" id="GO:0003723">
    <property type="term" value="F:RNA binding"/>
    <property type="evidence" value="ECO:0007669"/>
    <property type="project" value="UniProtKB-UniRule"/>
</dbReference>
<gene>
    <name evidence="16" type="ORF">RB653_000383</name>
</gene>
<dbReference type="GO" id="GO:0000179">
    <property type="term" value="F:rRNA (adenine-N6,N6-)-dimethyltransferase activity"/>
    <property type="evidence" value="ECO:0007669"/>
    <property type="project" value="UniProtKB-UniRule"/>
</dbReference>
<dbReference type="FunFam" id="1.10.8.100:FF:000001">
    <property type="entry name" value="Ribosomal RNA small subunit methyltransferase A"/>
    <property type="match status" value="1"/>
</dbReference>
<name>A0AAN7TWK3_9MYCE</name>
<evidence type="ECO:0000313" key="16">
    <source>
        <dbReference type="EMBL" id="KAK5580367.1"/>
    </source>
</evidence>
<evidence type="ECO:0000256" key="1">
    <source>
        <dbReference type="ARBA" id="ARBA00004173"/>
    </source>
</evidence>
<dbReference type="PANTHER" id="PTHR11727">
    <property type="entry name" value="DIMETHYLADENOSINE TRANSFERASE"/>
    <property type="match status" value="1"/>
</dbReference>
<evidence type="ECO:0000256" key="8">
    <source>
        <dbReference type="ARBA" id="ARBA00023015"/>
    </source>
</evidence>
<keyword evidence="3 11" id="KW-0489">Methyltransferase</keyword>
<feature type="binding site" evidence="11">
    <location>
        <position position="34"/>
    </location>
    <ligand>
        <name>S-adenosyl-L-methionine</name>
        <dbReference type="ChEBI" id="CHEBI:59789"/>
    </ligand>
</feature>
<feature type="coiled-coil region" evidence="13">
    <location>
        <begin position="326"/>
        <end position="378"/>
    </location>
</feature>
<organism evidence="16 17">
    <name type="scientific">Dictyostelium firmibasis</name>
    <dbReference type="NCBI Taxonomy" id="79012"/>
    <lineage>
        <taxon>Eukaryota</taxon>
        <taxon>Amoebozoa</taxon>
        <taxon>Evosea</taxon>
        <taxon>Eumycetozoa</taxon>
        <taxon>Dictyostelia</taxon>
        <taxon>Dictyosteliales</taxon>
        <taxon>Dictyosteliaceae</taxon>
        <taxon>Dictyostelium</taxon>
    </lineage>
</organism>
<accession>A0AAN7TWK3</accession>
<keyword evidence="4 11" id="KW-0808">Transferase</keyword>
<keyword evidence="5 11" id="KW-0949">S-adenosyl-L-methionine</keyword>
<dbReference type="GO" id="GO:0006391">
    <property type="term" value="P:transcription initiation at mitochondrial promoter"/>
    <property type="evidence" value="ECO:0007669"/>
    <property type="project" value="TreeGrafter"/>
</dbReference>
<feature type="binding site" evidence="11">
    <location>
        <position position="61"/>
    </location>
    <ligand>
        <name>S-adenosyl-L-methionine</name>
        <dbReference type="ChEBI" id="CHEBI:59789"/>
    </ligand>
</feature>
<evidence type="ECO:0000256" key="4">
    <source>
        <dbReference type="ARBA" id="ARBA00022679"/>
    </source>
</evidence>
<dbReference type="PROSITE" id="PS01131">
    <property type="entry name" value="RRNA_A_DIMETH"/>
    <property type="match status" value="1"/>
</dbReference>
<dbReference type="GO" id="GO:0005759">
    <property type="term" value="C:mitochondrial matrix"/>
    <property type="evidence" value="ECO:0007669"/>
    <property type="project" value="TreeGrafter"/>
</dbReference>
<keyword evidence="8" id="KW-0805">Transcription regulation</keyword>
<keyword evidence="13" id="KW-0175">Coiled coil</keyword>
<dbReference type="SUPFAM" id="SSF53335">
    <property type="entry name" value="S-adenosyl-L-methionine-dependent methyltransferases"/>
    <property type="match status" value="1"/>
</dbReference>
<dbReference type="InterPro" id="IPR011530">
    <property type="entry name" value="rRNA_adenine_dimethylase"/>
</dbReference>
<evidence type="ECO:0000256" key="11">
    <source>
        <dbReference type="PROSITE-ProRule" id="PRU01026"/>
    </source>
</evidence>
<evidence type="ECO:0000256" key="9">
    <source>
        <dbReference type="ARBA" id="ARBA00023128"/>
    </source>
</evidence>
<protein>
    <recommendedName>
        <fullName evidence="12">rRNA adenine N(6)-methyltransferase</fullName>
        <ecNumber evidence="12">2.1.1.-</ecNumber>
    </recommendedName>
</protein>
<evidence type="ECO:0000256" key="7">
    <source>
        <dbReference type="ARBA" id="ARBA00022946"/>
    </source>
</evidence>
<dbReference type="Pfam" id="PF00398">
    <property type="entry name" value="RrnaAD"/>
    <property type="match status" value="1"/>
</dbReference>
<feature type="binding site" evidence="11">
    <location>
        <position position="140"/>
    </location>
    <ligand>
        <name>S-adenosyl-L-methionine</name>
        <dbReference type="ChEBI" id="CHEBI:59789"/>
    </ligand>
</feature>
<keyword evidence="2 12" id="KW-0698">rRNA processing</keyword>
<dbReference type="Gene3D" id="1.10.8.100">
    <property type="entry name" value="Ribosomal RNA adenine dimethylase-like, domain 2"/>
    <property type="match status" value="1"/>
</dbReference>